<evidence type="ECO:0000313" key="3">
    <source>
        <dbReference type="Proteomes" id="UP001341281"/>
    </source>
</evidence>
<protein>
    <submittedName>
        <fullName evidence="2">Uncharacterized protein</fullName>
    </submittedName>
</protein>
<dbReference type="EMBL" id="CP144752">
    <property type="protein sequence ID" value="WVZ91288.1"/>
    <property type="molecule type" value="Genomic_DNA"/>
</dbReference>
<dbReference type="Proteomes" id="UP001341281">
    <property type="component" value="Chromosome 08"/>
</dbReference>
<evidence type="ECO:0000313" key="2">
    <source>
        <dbReference type="EMBL" id="WVZ91288.1"/>
    </source>
</evidence>
<feature type="region of interest" description="Disordered" evidence="1">
    <location>
        <begin position="33"/>
        <end position="63"/>
    </location>
</feature>
<sequence length="63" mass="6801">MCSSSCSSTIVVYYYCHSPSQCAALCSAPAEDKEPRQQQRAGSRWPSPAAAGQGPRAKRHTDK</sequence>
<organism evidence="2 3">
    <name type="scientific">Paspalum notatum var. saurae</name>
    <dbReference type="NCBI Taxonomy" id="547442"/>
    <lineage>
        <taxon>Eukaryota</taxon>
        <taxon>Viridiplantae</taxon>
        <taxon>Streptophyta</taxon>
        <taxon>Embryophyta</taxon>
        <taxon>Tracheophyta</taxon>
        <taxon>Spermatophyta</taxon>
        <taxon>Magnoliopsida</taxon>
        <taxon>Liliopsida</taxon>
        <taxon>Poales</taxon>
        <taxon>Poaceae</taxon>
        <taxon>PACMAD clade</taxon>
        <taxon>Panicoideae</taxon>
        <taxon>Andropogonodae</taxon>
        <taxon>Paspaleae</taxon>
        <taxon>Paspalinae</taxon>
        <taxon>Paspalum</taxon>
    </lineage>
</organism>
<accession>A0AAQ3XA21</accession>
<keyword evidence="3" id="KW-1185">Reference proteome</keyword>
<reference evidence="2 3" key="1">
    <citation type="submission" date="2024-02" db="EMBL/GenBank/DDBJ databases">
        <title>High-quality chromosome-scale genome assembly of Pensacola bahiagrass (Paspalum notatum Flugge var. saurae).</title>
        <authorList>
            <person name="Vega J.M."/>
            <person name="Podio M."/>
            <person name="Orjuela J."/>
            <person name="Siena L.A."/>
            <person name="Pessino S.C."/>
            <person name="Combes M.C."/>
            <person name="Mariac C."/>
            <person name="Albertini E."/>
            <person name="Pupilli F."/>
            <person name="Ortiz J.P.A."/>
            <person name="Leblanc O."/>
        </authorList>
    </citation>
    <scope>NUCLEOTIDE SEQUENCE [LARGE SCALE GENOMIC DNA]</scope>
    <source>
        <strain evidence="2">R1</strain>
        <tissue evidence="2">Leaf</tissue>
    </source>
</reference>
<dbReference type="AlphaFoldDB" id="A0AAQ3XA21"/>
<gene>
    <name evidence="2" type="ORF">U9M48_037478</name>
</gene>
<name>A0AAQ3XA21_PASNO</name>
<proteinExistence type="predicted"/>
<evidence type="ECO:0000256" key="1">
    <source>
        <dbReference type="SAM" id="MobiDB-lite"/>
    </source>
</evidence>